<reference evidence="2" key="1">
    <citation type="submission" date="2016-03" db="EMBL/GenBank/DDBJ databases">
        <title>Mechanisms controlling the formation of the plant cell surface in tip-growing cells are functionally conserved among land plants.</title>
        <authorList>
            <person name="Honkanen S."/>
            <person name="Jones V.A."/>
            <person name="Morieri G."/>
            <person name="Champion C."/>
            <person name="Hetherington A.J."/>
            <person name="Kelly S."/>
            <person name="Saint-Marcoux D."/>
            <person name="Proust H."/>
            <person name="Prescott H."/>
            <person name="Dolan L."/>
        </authorList>
    </citation>
    <scope>NUCLEOTIDE SEQUENCE [LARGE SCALE GENOMIC DNA]</scope>
    <source>
        <tissue evidence="2">Whole gametophyte</tissue>
    </source>
</reference>
<sequence length="127" mass="14437">MLAGSGAAVVVAEATQRNSRESLRISVATEILDLEDEEDDQVQKSRKWSQYKARRQECCASRELELKNDALHGHLALSRNLQKVVNQVRDEKVAEAQKEFEKQREKLEAELDSERAQNSTLAEELVD</sequence>
<protein>
    <submittedName>
        <fullName evidence="2">Uncharacterized protein</fullName>
    </submittedName>
</protein>
<dbReference type="AlphaFoldDB" id="A0A176VHI5"/>
<dbReference type="Proteomes" id="UP000077202">
    <property type="component" value="Unassembled WGS sequence"/>
</dbReference>
<comment type="caution">
    <text evidence="2">The sequence shown here is derived from an EMBL/GenBank/DDBJ whole genome shotgun (WGS) entry which is preliminary data.</text>
</comment>
<dbReference type="EMBL" id="LVLJ01003623">
    <property type="protein sequence ID" value="OAE20374.1"/>
    <property type="molecule type" value="Genomic_DNA"/>
</dbReference>
<organism evidence="2 3">
    <name type="scientific">Marchantia polymorpha subsp. ruderalis</name>
    <dbReference type="NCBI Taxonomy" id="1480154"/>
    <lineage>
        <taxon>Eukaryota</taxon>
        <taxon>Viridiplantae</taxon>
        <taxon>Streptophyta</taxon>
        <taxon>Embryophyta</taxon>
        <taxon>Marchantiophyta</taxon>
        <taxon>Marchantiopsida</taxon>
        <taxon>Marchantiidae</taxon>
        <taxon>Marchantiales</taxon>
        <taxon>Marchantiaceae</taxon>
        <taxon>Marchantia</taxon>
    </lineage>
</organism>
<evidence type="ECO:0000313" key="2">
    <source>
        <dbReference type="EMBL" id="OAE20374.1"/>
    </source>
</evidence>
<name>A0A176VHI5_MARPO</name>
<proteinExistence type="predicted"/>
<evidence type="ECO:0000256" key="1">
    <source>
        <dbReference type="SAM" id="MobiDB-lite"/>
    </source>
</evidence>
<feature type="region of interest" description="Disordered" evidence="1">
    <location>
        <begin position="103"/>
        <end position="127"/>
    </location>
</feature>
<accession>A0A176VHI5</accession>
<evidence type="ECO:0000313" key="3">
    <source>
        <dbReference type="Proteomes" id="UP000077202"/>
    </source>
</evidence>
<feature type="compositionally biased region" description="Basic and acidic residues" evidence="1">
    <location>
        <begin position="103"/>
        <end position="115"/>
    </location>
</feature>
<gene>
    <name evidence="2" type="ORF">AXG93_2221s1000</name>
</gene>
<keyword evidence="3" id="KW-1185">Reference proteome</keyword>